<name>A0A835YJC2_9STRA</name>
<comment type="caution">
    <text evidence="2">The sequence shown here is derived from an EMBL/GenBank/DDBJ whole genome shotgun (WGS) entry which is preliminary data.</text>
</comment>
<dbReference type="Proteomes" id="UP000664859">
    <property type="component" value="Unassembled WGS sequence"/>
</dbReference>
<protein>
    <submittedName>
        <fullName evidence="2">Uncharacterized protein</fullName>
    </submittedName>
</protein>
<evidence type="ECO:0000313" key="3">
    <source>
        <dbReference type="Proteomes" id="UP000664859"/>
    </source>
</evidence>
<accession>A0A835YJC2</accession>
<dbReference type="EMBL" id="JAFCMP010000537">
    <property type="protein sequence ID" value="KAG5176384.1"/>
    <property type="molecule type" value="Genomic_DNA"/>
</dbReference>
<gene>
    <name evidence="2" type="ORF">JKP88DRAFT_249488</name>
</gene>
<feature type="compositionally biased region" description="Polar residues" evidence="1">
    <location>
        <begin position="290"/>
        <end position="312"/>
    </location>
</feature>
<proteinExistence type="predicted"/>
<reference evidence="2" key="1">
    <citation type="submission" date="2021-02" db="EMBL/GenBank/DDBJ databases">
        <title>First Annotated Genome of the Yellow-green Alga Tribonema minus.</title>
        <authorList>
            <person name="Mahan K.M."/>
        </authorList>
    </citation>
    <scope>NUCLEOTIDE SEQUENCE</scope>
    <source>
        <strain evidence="2">UTEX B ZZ1240</strain>
    </source>
</reference>
<evidence type="ECO:0000256" key="1">
    <source>
        <dbReference type="SAM" id="MobiDB-lite"/>
    </source>
</evidence>
<dbReference type="AlphaFoldDB" id="A0A835YJC2"/>
<sequence length="674" mass="70010">MELHISSATLCVGATRMLSVIIVPPQLMEAMKARFLHLAMNAITLNYIALDTPVSSAAQWAELPGCGGLVIQQLLLSAAAAIAASSGPSGGAPEAASFRDLVRQLDPDLAEHDEEHLADSLMKLLGDPYRSRLKFIREAHLDQLGIVAWGYRWLLLHPPDARKRAADEGTRPQKRSPTVLDDAIVGRQMVLNFNTGWAIGRIQMLHPVCDNGRWKGETRFEVQFIGDPGPRTCRLMLATYQAVPGAQLGAWYLLQNSSGRRRSASGAAATVKGEQRQSRQQRLQRRNHTDNTSNTAGSDARSSTRGHSSDTSGCGCVSDSAPHFVQPRGRPPLHKKWDTTTGKWVPLDSVHTHQKAGRNREAAAGADAAVATVSRAAAAAAAPAVAAAAITPEWPFVEPPPTSWVSHNPNVNFYYASAAAAAALPLQTSAAAAAAAAWSYGSPYCSLHAGGAAVDSLSWGAATAAAAAAGGAPYLAPYGAALQSHNAAPEPTWGHGAAHALAPPDAHIGAVGMGDANLRTLQMDTALAAAPAHDLYHPPLRAEYGAVPLQDSPPPSASFSDPFRAELELGLWAEHGGAAAAAAAADALSAVPTLPHGAPRARGGFAPPGQMRGGGGGPSFGGVAVPLWGQLPPLVHALPHAGGGALQPSPSGTKHAALALARFAARYSAQESSL</sequence>
<feature type="region of interest" description="Disordered" evidence="1">
    <location>
        <begin position="599"/>
        <end position="618"/>
    </location>
</feature>
<organism evidence="2 3">
    <name type="scientific">Tribonema minus</name>
    <dbReference type="NCBI Taxonomy" id="303371"/>
    <lineage>
        <taxon>Eukaryota</taxon>
        <taxon>Sar</taxon>
        <taxon>Stramenopiles</taxon>
        <taxon>Ochrophyta</taxon>
        <taxon>PX clade</taxon>
        <taxon>Xanthophyceae</taxon>
        <taxon>Tribonematales</taxon>
        <taxon>Tribonemataceae</taxon>
        <taxon>Tribonema</taxon>
    </lineage>
</organism>
<keyword evidence="3" id="KW-1185">Reference proteome</keyword>
<evidence type="ECO:0000313" key="2">
    <source>
        <dbReference type="EMBL" id="KAG5176384.1"/>
    </source>
</evidence>
<feature type="region of interest" description="Disordered" evidence="1">
    <location>
        <begin position="263"/>
        <end position="315"/>
    </location>
</feature>